<dbReference type="EMBL" id="JRLY01000002">
    <property type="protein sequence ID" value="KGO94046.1"/>
    <property type="molecule type" value="Genomic_DNA"/>
</dbReference>
<feature type="chain" id="PRO_5002003537" description="Internalin" evidence="1">
    <location>
        <begin position="19"/>
        <end position="119"/>
    </location>
</feature>
<accession>A0A0A2MR38</accession>
<feature type="signal peptide" evidence="1">
    <location>
        <begin position="1"/>
        <end position="18"/>
    </location>
</feature>
<keyword evidence="3" id="KW-1185">Reference proteome</keyword>
<dbReference type="InterPro" id="IPR032675">
    <property type="entry name" value="LRR_dom_sf"/>
</dbReference>
<evidence type="ECO:0000313" key="2">
    <source>
        <dbReference type="EMBL" id="KGO94046.1"/>
    </source>
</evidence>
<dbReference type="Proteomes" id="UP000030111">
    <property type="component" value="Unassembled WGS sequence"/>
</dbReference>
<feature type="non-terminal residue" evidence="2">
    <location>
        <position position="119"/>
    </location>
</feature>
<evidence type="ECO:0008006" key="4">
    <source>
        <dbReference type="Google" id="ProtNLM"/>
    </source>
</evidence>
<name>A0A0A2MR38_9FLAO</name>
<organism evidence="2 3">
    <name type="scientific">Flavobacterium subsaxonicum WB 4.1-42 = DSM 21790</name>
    <dbReference type="NCBI Taxonomy" id="1121898"/>
    <lineage>
        <taxon>Bacteria</taxon>
        <taxon>Pseudomonadati</taxon>
        <taxon>Bacteroidota</taxon>
        <taxon>Flavobacteriia</taxon>
        <taxon>Flavobacteriales</taxon>
        <taxon>Flavobacteriaceae</taxon>
        <taxon>Flavobacterium</taxon>
    </lineage>
</organism>
<evidence type="ECO:0000313" key="3">
    <source>
        <dbReference type="Proteomes" id="UP000030111"/>
    </source>
</evidence>
<dbReference type="eggNOG" id="COG4886">
    <property type="taxonomic scope" value="Bacteria"/>
</dbReference>
<comment type="caution">
    <text evidence="2">The sequence shown here is derived from an EMBL/GenBank/DDBJ whole genome shotgun (WGS) entry which is preliminary data.</text>
</comment>
<reference evidence="2 3" key="1">
    <citation type="submission" date="2013-09" db="EMBL/GenBank/DDBJ databases">
        <authorList>
            <person name="Zeng Z."/>
            <person name="Chen C."/>
        </authorList>
    </citation>
    <scope>NUCLEOTIDE SEQUENCE [LARGE SCALE GENOMIC DNA]</scope>
    <source>
        <strain evidence="2 3">WB 4.1-42</strain>
    </source>
</reference>
<dbReference type="SUPFAM" id="SSF52058">
    <property type="entry name" value="L domain-like"/>
    <property type="match status" value="1"/>
</dbReference>
<dbReference type="Gene3D" id="3.80.10.10">
    <property type="entry name" value="Ribonuclease Inhibitor"/>
    <property type="match status" value="1"/>
</dbReference>
<keyword evidence="1" id="KW-0732">Signal</keyword>
<dbReference type="AlphaFoldDB" id="A0A0A2MR38"/>
<sequence>MKKTLFTLLLIAISYKGAAQTTAIPDPGFESALINLNIDSDGIVNGQVLTSDLETVTELDLDFWLGNTPAIYNLSGLEGFSNLQELTINQTELSSINISQCSQLQKLECSGNMLTSIDV</sequence>
<evidence type="ECO:0000256" key="1">
    <source>
        <dbReference type="SAM" id="SignalP"/>
    </source>
</evidence>
<gene>
    <name evidence="2" type="ORF">Q766_03665</name>
</gene>
<proteinExistence type="predicted"/>
<protein>
    <recommendedName>
        <fullName evidence="4">Internalin</fullName>
    </recommendedName>
</protein>